<dbReference type="GO" id="GO:0004022">
    <property type="term" value="F:alcohol dehydrogenase (NAD+) activity"/>
    <property type="evidence" value="ECO:0007669"/>
    <property type="project" value="UniProtKB-ARBA"/>
</dbReference>
<evidence type="ECO:0000256" key="2">
    <source>
        <dbReference type="ARBA" id="ARBA00023002"/>
    </source>
</evidence>
<dbReference type="SUPFAM" id="SSF56796">
    <property type="entry name" value="Dehydroquinate synthase-like"/>
    <property type="match status" value="1"/>
</dbReference>
<reference evidence="6 7" key="1">
    <citation type="journal article" date="2016" name="Antonie Van Leeuwenhoek">
        <title>Lysinibacillus endophyticus sp. nov., an indole-3-acetic acid producing endophytic bacterium isolated from corn root (Zea mays cv. Xinken-5).</title>
        <authorList>
            <person name="Yu J."/>
            <person name="Guan X."/>
            <person name="Liu C."/>
            <person name="Xiang W."/>
            <person name="Yu Z."/>
            <person name="Liu X."/>
            <person name="Wang G."/>
        </authorList>
    </citation>
    <scope>NUCLEOTIDE SEQUENCE [LARGE SCALE GENOMIC DNA]</scope>
    <source>
        <strain evidence="6 7">DSM 100506</strain>
    </source>
</reference>
<dbReference type="InterPro" id="IPR018211">
    <property type="entry name" value="ADH_Fe_CS"/>
</dbReference>
<dbReference type="InterPro" id="IPR001670">
    <property type="entry name" value="ADH_Fe/GldA"/>
</dbReference>
<dbReference type="Pfam" id="PF00465">
    <property type="entry name" value="Fe-ADH"/>
    <property type="match status" value="1"/>
</dbReference>
<evidence type="ECO:0000259" key="5">
    <source>
        <dbReference type="Pfam" id="PF25137"/>
    </source>
</evidence>
<dbReference type="Gene3D" id="1.20.1090.10">
    <property type="entry name" value="Dehydroquinate synthase-like - alpha domain"/>
    <property type="match status" value="1"/>
</dbReference>
<gene>
    <name evidence="6" type="ORF">D8M03_16465</name>
</gene>
<dbReference type="Pfam" id="PF25137">
    <property type="entry name" value="ADH_Fe_C"/>
    <property type="match status" value="1"/>
</dbReference>
<dbReference type="PANTHER" id="PTHR11496">
    <property type="entry name" value="ALCOHOL DEHYDROGENASE"/>
    <property type="match status" value="1"/>
</dbReference>
<sequence>MNVNLINQQFSTFFPTVLKYGRNIIETSLTETIKDMNIKKVLLVSDKGLKQVGVVEKIKNILVEQGLDVSVYAEVEPNPSLQAVHEARDMYLQNNCQLIIGLGGGSSIDAAKGVAVGVVNPGNLNNYGRGMQPIQGPLPPTIIIPTTAGTGSEVTNVAVITDEEAKRKFVLASPYVIPTYAFIDPTMTFTLPQPHIAATGIDALVHAIESYVNNKSQPVSDALAIGAMKMIIEYLPQSYADPTNEEAKAQVLLGSTIAGMAFAMTGTALVHSLSHPMTSHFHVPHGLANAIILPKVIEFNLISDYRKYAEVSYLFNSKYRELSLKEAANKLVEELKAFTKSVDIPEDFSYLGDHITQEDLNRLTKDALNDKGTYPNNKRKATELEVYKLYCCLFPQVKKVLV</sequence>
<comment type="caution">
    <text evidence="6">The sequence shown here is derived from an EMBL/GenBank/DDBJ whole genome shotgun (WGS) entry which is preliminary data.</text>
</comment>
<feature type="domain" description="Fe-containing alcohol dehydrogenase-like C-terminal" evidence="5">
    <location>
        <begin position="197"/>
        <end position="390"/>
    </location>
</feature>
<dbReference type="InterPro" id="IPR056798">
    <property type="entry name" value="ADH_Fe_C"/>
</dbReference>
<accession>A0A494YT00</accession>
<keyword evidence="3" id="KW-0520">NAD</keyword>
<feature type="domain" description="Alcohol dehydrogenase iron-type/glycerol dehydrogenase GldA" evidence="4">
    <location>
        <begin position="17"/>
        <end position="185"/>
    </location>
</feature>
<dbReference type="EMBL" id="RBZN01000070">
    <property type="protein sequence ID" value="RKQ13237.1"/>
    <property type="molecule type" value="Genomic_DNA"/>
</dbReference>
<dbReference type="OrthoDB" id="9815791at2"/>
<dbReference type="Gene3D" id="3.40.50.1970">
    <property type="match status" value="1"/>
</dbReference>
<name>A0A494YT00_9BACL</name>
<dbReference type="InterPro" id="IPR039697">
    <property type="entry name" value="Alcohol_dehydrogenase_Fe"/>
</dbReference>
<organism evidence="6 7">
    <name type="scientific">Ureibacillus endophyticus</name>
    <dbReference type="NCBI Taxonomy" id="1978490"/>
    <lineage>
        <taxon>Bacteria</taxon>
        <taxon>Bacillati</taxon>
        <taxon>Bacillota</taxon>
        <taxon>Bacilli</taxon>
        <taxon>Bacillales</taxon>
        <taxon>Caryophanaceae</taxon>
        <taxon>Ureibacillus</taxon>
    </lineage>
</organism>
<protein>
    <submittedName>
        <fullName evidence="6">Iron-containing alcohol dehydrogenase</fullName>
    </submittedName>
</protein>
<comment type="similarity">
    <text evidence="1">Belongs to the iron-containing alcohol dehydrogenase family.</text>
</comment>
<dbReference type="FunFam" id="3.40.50.1970:FF:000003">
    <property type="entry name" value="Alcohol dehydrogenase, iron-containing"/>
    <property type="match status" value="1"/>
</dbReference>
<evidence type="ECO:0000256" key="3">
    <source>
        <dbReference type="ARBA" id="ARBA00023027"/>
    </source>
</evidence>
<dbReference type="Proteomes" id="UP000272238">
    <property type="component" value="Unassembled WGS sequence"/>
</dbReference>
<dbReference type="FunFam" id="1.20.1090.10:FF:000001">
    <property type="entry name" value="Aldehyde-alcohol dehydrogenase"/>
    <property type="match status" value="1"/>
</dbReference>
<evidence type="ECO:0000256" key="1">
    <source>
        <dbReference type="ARBA" id="ARBA00007358"/>
    </source>
</evidence>
<evidence type="ECO:0000259" key="4">
    <source>
        <dbReference type="Pfam" id="PF00465"/>
    </source>
</evidence>
<dbReference type="PANTHER" id="PTHR11496:SF102">
    <property type="entry name" value="ALCOHOL DEHYDROGENASE 4"/>
    <property type="match status" value="1"/>
</dbReference>
<proteinExistence type="inferred from homology"/>
<evidence type="ECO:0000313" key="7">
    <source>
        <dbReference type="Proteomes" id="UP000272238"/>
    </source>
</evidence>
<dbReference type="GO" id="GO:0046872">
    <property type="term" value="F:metal ion binding"/>
    <property type="evidence" value="ECO:0007669"/>
    <property type="project" value="InterPro"/>
</dbReference>
<keyword evidence="7" id="KW-1185">Reference proteome</keyword>
<dbReference type="CDD" id="cd08551">
    <property type="entry name" value="Fe-ADH"/>
    <property type="match status" value="1"/>
</dbReference>
<dbReference type="PROSITE" id="PS00913">
    <property type="entry name" value="ADH_IRON_1"/>
    <property type="match status" value="1"/>
</dbReference>
<evidence type="ECO:0000313" key="6">
    <source>
        <dbReference type="EMBL" id="RKQ13237.1"/>
    </source>
</evidence>
<keyword evidence="2" id="KW-0560">Oxidoreductase</keyword>
<dbReference type="AlphaFoldDB" id="A0A494YT00"/>